<dbReference type="Proteomes" id="UP001066276">
    <property type="component" value="Chromosome 1_2"/>
</dbReference>
<accession>A0AAV7WFY9</accession>
<dbReference type="AlphaFoldDB" id="A0AAV7WFY9"/>
<evidence type="ECO:0000313" key="2">
    <source>
        <dbReference type="Proteomes" id="UP001066276"/>
    </source>
</evidence>
<gene>
    <name evidence="1" type="ORF">NDU88_006847</name>
</gene>
<evidence type="ECO:0000313" key="1">
    <source>
        <dbReference type="EMBL" id="KAJ1211487.1"/>
    </source>
</evidence>
<organism evidence="1 2">
    <name type="scientific">Pleurodeles waltl</name>
    <name type="common">Iberian ribbed newt</name>
    <dbReference type="NCBI Taxonomy" id="8319"/>
    <lineage>
        <taxon>Eukaryota</taxon>
        <taxon>Metazoa</taxon>
        <taxon>Chordata</taxon>
        <taxon>Craniata</taxon>
        <taxon>Vertebrata</taxon>
        <taxon>Euteleostomi</taxon>
        <taxon>Amphibia</taxon>
        <taxon>Batrachia</taxon>
        <taxon>Caudata</taxon>
        <taxon>Salamandroidea</taxon>
        <taxon>Salamandridae</taxon>
        <taxon>Pleurodelinae</taxon>
        <taxon>Pleurodeles</taxon>
    </lineage>
</organism>
<reference evidence="1" key="1">
    <citation type="journal article" date="2022" name="bioRxiv">
        <title>Sequencing and chromosome-scale assembly of the giantPleurodeles waltlgenome.</title>
        <authorList>
            <person name="Brown T."/>
            <person name="Elewa A."/>
            <person name="Iarovenko S."/>
            <person name="Subramanian E."/>
            <person name="Araus A.J."/>
            <person name="Petzold A."/>
            <person name="Susuki M."/>
            <person name="Suzuki K.-i.T."/>
            <person name="Hayashi T."/>
            <person name="Toyoda A."/>
            <person name="Oliveira C."/>
            <person name="Osipova E."/>
            <person name="Leigh N.D."/>
            <person name="Simon A."/>
            <person name="Yun M.H."/>
        </authorList>
    </citation>
    <scope>NUCLEOTIDE SEQUENCE</scope>
    <source>
        <strain evidence="1">20211129_DDA</strain>
        <tissue evidence="1">Liver</tissue>
    </source>
</reference>
<dbReference type="EMBL" id="JANPWB010000002">
    <property type="protein sequence ID" value="KAJ1211487.1"/>
    <property type="molecule type" value="Genomic_DNA"/>
</dbReference>
<sequence length="102" mass="10732">MPILQTLNSRSLVTGDGEALLSPQAAAASEANPAAWCPVTLAGCLCPGEDTAMVPQCKSGGGRSSDAEQAGRHYQNRAYTQSEDPKNSVVHIKVFSLLSTNW</sequence>
<protein>
    <submittedName>
        <fullName evidence="1">Uncharacterized protein</fullName>
    </submittedName>
</protein>
<comment type="caution">
    <text evidence="1">The sequence shown here is derived from an EMBL/GenBank/DDBJ whole genome shotgun (WGS) entry which is preliminary data.</text>
</comment>
<keyword evidence="2" id="KW-1185">Reference proteome</keyword>
<name>A0AAV7WFY9_PLEWA</name>
<proteinExistence type="predicted"/>